<name>A0A1R3KJB4_9ROSI</name>
<dbReference type="EMBL" id="AWUE01013393">
    <property type="protein sequence ID" value="OMP07134.1"/>
    <property type="molecule type" value="Genomic_DNA"/>
</dbReference>
<evidence type="ECO:0000313" key="2">
    <source>
        <dbReference type="EMBL" id="OMP07134.1"/>
    </source>
</evidence>
<proteinExistence type="predicted"/>
<sequence>MSPSFGAENQPGNLLGLLLLSAVLSLANGGLEPCKSTLAETSLSIRVADRRINSTFNGAPMTSVEDERSLEDESIRDFSVLDAELVDPSTLPKERY</sequence>
<evidence type="ECO:0000313" key="3">
    <source>
        <dbReference type="Proteomes" id="UP000187203"/>
    </source>
</evidence>
<protein>
    <submittedName>
        <fullName evidence="2">Uncharacterized protein</fullName>
    </submittedName>
</protein>
<evidence type="ECO:0000256" key="1">
    <source>
        <dbReference type="SAM" id="SignalP"/>
    </source>
</evidence>
<dbReference type="AlphaFoldDB" id="A0A1R3KJB4"/>
<keyword evidence="1" id="KW-0732">Signal</keyword>
<reference evidence="3" key="1">
    <citation type="submission" date="2013-09" db="EMBL/GenBank/DDBJ databases">
        <title>Corchorus olitorius genome sequencing.</title>
        <authorList>
            <person name="Alam M."/>
            <person name="Haque M.S."/>
            <person name="Islam M.S."/>
            <person name="Emdad E.M."/>
            <person name="Islam M.M."/>
            <person name="Ahmed B."/>
            <person name="Halim A."/>
            <person name="Hossen Q.M.M."/>
            <person name="Hossain M.Z."/>
            <person name="Ahmed R."/>
            <person name="Khan M.M."/>
            <person name="Islam R."/>
            <person name="Rashid M.M."/>
            <person name="Khan S.A."/>
            <person name="Rahman M.S."/>
            <person name="Alam M."/>
            <person name="Yahiya A.S."/>
            <person name="Khan M.S."/>
            <person name="Azam M.S."/>
            <person name="Haque T."/>
            <person name="Lashkar M.Z.H."/>
            <person name="Akhand A.I."/>
            <person name="Morshed G."/>
            <person name="Roy S."/>
            <person name="Uddin K.S."/>
            <person name="Rabeya T."/>
            <person name="Hossain A.S."/>
            <person name="Chowdhury A."/>
            <person name="Snigdha A.R."/>
            <person name="Mortoza M.S."/>
            <person name="Matin S.A."/>
            <person name="Hoque S.M.E."/>
            <person name="Islam M.K."/>
            <person name="Roy D.K."/>
            <person name="Haider R."/>
            <person name="Moosa M.M."/>
            <person name="Elias S.M."/>
            <person name="Hasan A.M."/>
            <person name="Jahan S."/>
            <person name="Shafiuddin M."/>
            <person name="Mahmood N."/>
            <person name="Shommy N.S."/>
        </authorList>
    </citation>
    <scope>NUCLEOTIDE SEQUENCE [LARGE SCALE GENOMIC DNA]</scope>
    <source>
        <strain evidence="3">cv. O-4</strain>
    </source>
</reference>
<feature type="chain" id="PRO_5010250880" evidence="1">
    <location>
        <begin position="30"/>
        <end position="96"/>
    </location>
</feature>
<accession>A0A1R3KJB4</accession>
<comment type="caution">
    <text evidence="2">The sequence shown here is derived from an EMBL/GenBank/DDBJ whole genome shotgun (WGS) entry which is preliminary data.</text>
</comment>
<dbReference type="Proteomes" id="UP000187203">
    <property type="component" value="Unassembled WGS sequence"/>
</dbReference>
<feature type="signal peptide" evidence="1">
    <location>
        <begin position="1"/>
        <end position="29"/>
    </location>
</feature>
<organism evidence="2 3">
    <name type="scientific">Corchorus olitorius</name>
    <dbReference type="NCBI Taxonomy" id="93759"/>
    <lineage>
        <taxon>Eukaryota</taxon>
        <taxon>Viridiplantae</taxon>
        <taxon>Streptophyta</taxon>
        <taxon>Embryophyta</taxon>
        <taxon>Tracheophyta</taxon>
        <taxon>Spermatophyta</taxon>
        <taxon>Magnoliopsida</taxon>
        <taxon>eudicotyledons</taxon>
        <taxon>Gunneridae</taxon>
        <taxon>Pentapetalae</taxon>
        <taxon>rosids</taxon>
        <taxon>malvids</taxon>
        <taxon>Malvales</taxon>
        <taxon>Malvaceae</taxon>
        <taxon>Grewioideae</taxon>
        <taxon>Apeibeae</taxon>
        <taxon>Corchorus</taxon>
    </lineage>
</organism>
<gene>
    <name evidence="2" type="ORF">COLO4_07601</name>
</gene>
<keyword evidence="3" id="KW-1185">Reference proteome</keyword>